<evidence type="ECO:0000313" key="6">
    <source>
        <dbReference type="EMBL" id="PQJ10563.1"/>
    </source>
</evidence>
<dbReference type="AlphaFoldDB" id="A0A2S7SUJ9"/>
<proteinExistence type="predicted"/>
<sequence length="245" mass="28363">MLRKILQPFYTLYVIVTFVISILIALPLIAIVSLADNMKGRKIIHMLIRMWSIVWLWLIGMPVKVKGMIPEGRHIIVANHISYMDTLIIFPAISSYFRPLGKKEMSKVPVIGFIYKQVVILVDRSNAVSRAVSMRLMWRVLRKEGNIVIFPEGTFNETEDTLKSFYDGAFRLALNTQTDILPLILPDTVDRWHFSAWWKIWPGKNRAVFLKPVKVAGMRQDQVAELKQEVFSKMEAELVKYKQAK</sequence>
<keyword evidence="7" id="KW-1185">Reference proteome</keyword>
<dbReference type="Proteomes" id="UP000239872">
    <property type="component" value="Unassembled WGS sequence"/>
</dbReference>
<keyword evidence="4" id="KW-0472">Membrane</keyword>
<dbReference type="PANTHER" id="PTHR10434:SF66">
    <property type="entry name" value="PHOSPHOLIPID_GLYCEROL ACYLTRANSFERASE DOMAIN-CONTAINING PROTEIN"/>
    <property type="match status" value="1"/>
</dbReference>
<keyword evidence="4" id="KW-0812">Transmembrane</keyword>
<reference evidence="6 7" key="1">
    <citation type="submission" date="2018-01" db="EMBL/GenBank/DDBJ databases">
        <title>A novel member of the phylum Bacteroidetes isolated from glacier ice.</title>
        <authorList>
            <person name="Liu Q."/>
            <person name="Xin Y.-H."/>
        </authorList>
    </citation>
    <scope>NUCLEOTIDE SEQUENCE [LARGE SCALE GENOMIC DNA]</scope>
    <source>
        <strain evidence="6 7">RB1R16</strain>
    </source>
</reference>
<gene>
    <name evidence="6" type="ORF">CJD36_011350</name>
</gene>
<dbReference type="EMBL" id="PPSL01000003">
    <property type="protein sequence ID" value="PQJ10563.1"/>
    <property type="molecule type" value="Genomic_DNA"/>
</dbReference>
<feature type="transmembrane region" description="Helical" evidence="4">
    <location>
        <begin position="46"/>
        <end position="63"/>
    </location>
</feature>
<evidence type="ECO:0000256" key="3">
    <source>
        <dbReference type="ARBA" id="ARBA00023315"/>
    </source>
</evidence>
<dbReference type="Pfam" id="PF01553">
    <property type="entry name" value="Acyltransferase"/>
    <property type="match status" value="1"/>
</dbReference>
<dbReference type="SUPFAM" id="SSF69593">
    <property type="entry name" value="Glycerol-3-phosphate (1)-acyltransferase"/>
    <property type="match status" value="1"/>
</dbReference>
<dbReference type="RefSeq" id="WP_105039291.1">
    <property type="nucleotide sequence ID" value="NZ_PPSL01000003.1"/>
</dbReference>
<comment type="pathway">
    <text evidence="1">Lipid metabolism.</text>
</comment>
<feature type="transmembrane region" description="Helical" evidence="4">
    <location>
        <begin position="75"/>
        <end position="97"/>
    </location>
</feature>
<keyword evidence="4" id="KW-1133">Transmembrane helix</keyword>
<dbReference type="CDD" id="cd07989">
    <property type="entry name" value="LPLAT_AGPAT-like"/>
    <property type="match status" value="1"/>
</dbReference>
<feature type="transmembrane region" description="Helical" evidence="4">
    <location>
        <begin position="12"/>
        <end position="34"/>
    </location>
</feature>
<dbReference type="GO" id="GO:0003841">
    <property type="term" value="F:1-acylglycerol-3-phosphate O-acyltransferase activity"/>
    <property type="evidence" value="ECO:0007669"/>
    <property type="project" value="TreeGrafter"/>
</dbReference>
<dbReference type="InterPro" id="IPR002123">
    <property type="entry name" value="Plipid/glycerol_acylTrfase"/>
</dbReference>
<comment type="caution">
    <text evidence="6">The sequence shown here is derived from an EMBL/GenBank/DDBJ whole genome shotgun (WGS) entry which is preliminary data.</text>
</comment>
<dbReference type="GO" id="GO:0006654">
    <property type="term" value="P:phosphatidic acid biosynthetic process"/>
    <property type="evidence" value="ECO:0007669"/>
    <property type="project" value="TreeGrafter"/>
</dbReference>
<keyword evidence="2 6" id="KW-0808">Transferase</keyword>
<evidence type="ECO:0000259" key="5">
    <source>
        <dbReference type="SMART" id="SM00563"/>
    </source>
</evidence>
<accession>A0A2S7SUJ9</accession>
<organism evidence="6 7">
    <name type="scientific">Flavipsychrobacter stenotrophus</name>
    <dbReference type="NCBI Taxonomy" id="2077091"/>
    <lineage>
        <taxon>Bacteria</taxon>
        <taxon>Pseudomonadati</taxon>
        <taxon>Bacteroidota</taxon>
        <taxon>Chitinophagia</taxon>
        <taxon>Chitinophagales</taxon>
        <taxon>Chitinophagaceae</taxon>
        <taxon>Flavipsychrobacter</taxon>
    </lineage>
</organism>
<protein>
    <submittedName>
        <fullName evidence="6">1-acyl-sn-glycerol-3-phosphate acyltransferase</fullName>
    </submittedName>
</protein>
<evidence type="ECO:0000256" key="4">
    <source>
        <dbReference type="SAM" id="Phobius"/>
    </source>
</evidence>
<evidence type="ECO:0000256" key="1">
    <source>
        <dbReference type="ARBA" id="ARBA00005189"/>
    </source>
</evidence>
<keyword evidence="3 6" id="KW-0012">Acyltransferase</keyword>
<name>A0A2S7SUJ9_9BACT</name>
<dbReference type="PANTHER" id="PTHR10434">
    <property type="entry name" value="1-ACYL-SN-GLYCEROL-3-PHOSPHATE ACYLTRANSFERASE"/>
    <property type="match status" value="1"/>
</dbReference>
<dbReference type="OrthoDB" id="9803035at2"/>
<feature type="domain" description="Phospholipid/glycerol acyltransferase" evidence="5">
    <location>
        <begin position="74"/>
        <end position="188"/>
    </location>
</feature>
<evidence type="ECO:0000313" key="7">
    <source>
        <dbReference type="Proteomes" id="UP000239872"/>
    </source>
</evidence>
<dbReference type="SMART" id="SM00563">
    <property type="entry name" value="PlsC"/>
    <property type="match status" value="1"/>
</dbReference>
<evidence type="ECO:0000256" key="2">
    <source>
        <dbReference type="ARBA" id="ARBA00022679"/>
    </source>
</evidence>